<dbReference type="KEGG" id="ocy:OSSY52_01160"/>
<name>A0A7G1G291_9BACT</name>
<dbReference type="InterPro" id="IPR011604">
    <property type="entry name" value="PDDEXK-like_dom_sf"/>
</dbReference>
<proteinExistence type="predicted"/>
<accession>A0A7G1G291</accession>
<evidence type="ECO:0000313" key="2">
    <source>
        <dbReference type="EMBL" id="BBE29975.1"/>
    </source>
</evidence>
<dbReference type="Gene3D" id="3.90.320.10">
    <property type="match status" value="1"/>
</dbReference>
<feature type="domain" description="DUF83" evidence="1">
    <location>
        <begin position="3"/>
        <end position="160"/>
    </location>
</feature>
<dbReference type="PANTHER" id="PTHR37168">
    <property type="entry name" value="CRISPR-ASSOCIATED EXONUCLEASE CAS4"/>
    <property type="match status" value="1"/>
</dbReference>
<reference evidence="2 3" key="1">
    <citation type="submission" date="2018-06" db="EMBL/GenBank/DDBJ databases">
        <title>Genome sequencing of Oceanotoga sp. sy52.</title>
        <authorList>
            <person name="Mori K."/>
        </authorList>
    </citation>
    <scope>NUCLEOTIDE SEQUENCE [LARGE SCALE GENOMIC DNA]</scope>
    <source>
        <strain evidence="3">sy52</strain>
    </source>
</reference>
<organism evidence="2 3">
    <name type="scientific">Tepiditoga spiralis</name>
    <dbReference type="NCBI Taxonomy" id="2108365"/>
    <lineage>
        <taxon>Bacteria</taxon>
        <taxon>Thermotogati</taxon>
        <taxon>Thermotogota</taxon>
        <taxon>Thermotogae</taxon>
        <taxon>Petrotogales</taxon>
        <taxon>Petrotogaceae</taxon>
        <taxon>Tepiditoga</taxon>
    </lineage>
</organism>
<dbReference type="InterPro" id="IPR022765">
    <property type="entry name" value="Dna2/Cas4_DUF83"/>
</dbReference>
<dbReference type="AlphaFoldDB" id="A0A7G1G291"/>
<sequence>MSGMHIYYFNICKRKLWLFSHNLNFEDENINVKIGKIIEEESYSNQKKNYLIDNINIDYIKRNKTIHEIKKSNSFEEANIMQIKYYLYILTKYGLNDIKGILEYPKLYIRKEINLDKNDYIIIEKQIYEIYKIINNKKIPNVIKDNKICKKCAYYEYCYI</sequence>
<dbReference type="EMBL" id="AP018712">
    <property type="protein sequence ID" value="BBE29975.1"/>
    <property type="molecule type" value="Genomic_DNA"/>
</dbReference>
<keyword evidence="3" id="KW-1185">Reference proteome</keyword>
<evidence type="ECO:0000259" key="1">
    <source>
        <dbReference type="Pfam" id="PF01930"/>
    </source>
</evidence>
<gene>
    <name evidence="2" type="ORF">OSSY52_01160</name>
</gene>
<evidence type="ECO:0000313" key="3">
    <source>
        <dbReference type="Proteomes" id="UP000516361"/>
    </source>
</evidence>
<dbReference type="InParanoid" id="A0A7G1G291"/>
<protein>
    <submittedName>
        <fullName evidence="2">CRISPR-associated protein Cas4</fullName>
    </submittedName>
</protein>
<dbReference type="Proteomes" id="UP000516361">
    <property type="component" value="Chromosome"/>
</dbReference>
<dbReference type="Pfam" id="PF01930">
    <property type="entry name" value="Cas_Cas4"/>
    <property type="match status" value="1"/>
</dbReference>
<dbReference type="PANTHER" id="PTHR37168:SF1">
    <property type="entry name" value="CRISPR-ASSOCIATED EXONUCLEASE CAS4"/>
    <property type="match status" value="1"/>
</dbReference>